<evidence type="ECO:0000313" key="3">
    <source>
        <dbReference type="Proteomes" id="UP000192247"/>
    </source>
</evidence>
<organism evidence="2 3">
    <name type="scientific">Tropilaelaps mercedesae</name>
    <dbReference type="NCBI Taxonomy" id="418985"/>
    <lineage>
        <taxon>Eukaryota</taxon>
        <taxon>Metazoa</taxon>
        <taxon>Ecdysozoa</taxon>
        <taxon>Arthropoda</taxon>
        <taxon>Chelicerata</taxon>
        <taxon>Arachnida</taxon>
        <taxon>Acari</taxon>
        <taxon>Parasitiformes</taxon>
        <taxon>Mesostigmata</taxon>
        <taxon>Gamasina</taxon>
        <taxon>Dermanyssoidea</taxon>
        <taxon>Laelapidae</taxon>
        <taxon>Tropilaelaps</taxon>
    </lineage>
</organism>
<feature type="region of interest" description="Disordered" evidence="1">
    <location>
        <begin position="72"/>
        <end position="92"/>
    </location>
</feature>
<proteinExistence type="predicted"/>
<dbReference type="InParanoid" id="A0A1V9Y232"/>
<sequence length="265" mass="28308">MERPGSMPGDLRSLADPWVSFGATSRLELQWTQVSRMLIPYASAEHSGRYTCAPVDSTPATVHVHVLQAEEHLARKSPSSSSTSSSGSATVPDGGRPEAWALSYLHTSLPLLALELLFLLVVARATFAVELTKTLGCRSAHDGSFPDCASRVDEHILVALQSSSESASSVVAKHRQCSESTNIETKSAMSGLLPMSNSEFNLIQASGHFEGGPRSTGATQQKATIFQFHPQSRASCTVQLQTTGCTLALDADHPQSGRQANINFV</sequence>
<evidence type="ECO:0000256" key="1">
    <source>
        <dbReference type="SAM" id="MobiDB-lite"/>
    </source>
</evidence>
<dbReference type="Proteomes" id="UP000192247">
    <property type="component" value="Unassembled WGS sequence"/>
</dbReference>
<dbReference type="OrthoDB" id="5359219at2759"/>
<protein>
    <recommendedName>
        <fullName evidence="4">Ig-like domain-containing protein</fullName>
    </recommendedName>
</protein>
<gene>
    <name evidence="2" type="ORF">BIW11_02505</name>
</gene>
<dbReference type="AlphaFoldDB" id="A0A1V9Y232"/>
<feature type="compositionally biased region" description="Low complexity" evidence="1">
    <location>
        <begin position="77"/>
        <end position="88"/>
    </location>
</feature>
<reference evidence="2 3" key="1">
    <citation type="journal article" date="2017" name="Gigascience">
        <title>Draft genome of the honey bee ectoparasitic mite, Tropilaelaps mercedesae, is shaped by the parasitic life history.</title>
        <authorList>
            <person name="Dong X."/>
            <person name="Armstrong S.D."/>
            <person name="Xia D."/>
            <person name="Makepeace B.L."/>
            <person name="Darby A.C."/>
            <person name="Kadowaki T."/>
        </authorList>
    </citation>
    <scope>NUCLEOTIDE SEQUENCE [LARGE SCALE GENOMIC DNA]</scope>
    <source>
        <strain evidence="2">Wuxi-XJTLU</strain>
    </source>
</reference>
<accession>A0A1V9Y232</accession>
<keyword evidence="3" id="KW-1185">Reference proteome</keyword>
<dbReference type="EMBL" id="MNPL01000718">
    <property type="protein sequence ID" value="OQR79765.1"/>
    <property type="molecule type" value="Genomic_DNA"/>
</dbReference>
<comment type="caution">
    <text evidence="2">The sequence shown here is derived from an EMBL/GenBank/DDBJ whole genome shotgun (WGS) entry which is preliminary data.</text>
</comment>
<evidence type="ECO:0008006" key="4">
    <source>
        <dbReference type="Google" id="ProtNLM"/>
    </source>
</evidence>
<evidence type="ECO:0000313" key="2">
    <source>
        <dbReference type="EMBL" id="OQR79765.1"/>
    </source>
</evidence>
<name>A0A1V9Y232_9ACAR</name>